<evidence type="ECO:0000256" key="1">
    <source>
        <dbReference type="ARBA" id="ARBA00004651"/>
    </source>
</evidence>
<feature type="transmembrane region" description="Helical" evidence="10">
    <location>
        <begin position="216"/>
        <end position="239"/>
    </location>
</feature>
<comment type="caution">
    <text evidence="13">The sequence shown here is derived from an EMBL/GenBank/DDBJ whole genome shotgun (WGS) entry which is preliminary data.</text>
</comment>
<dbReference type="GO" id="GO:0004930">
    <property type="term" value="F:G protein-coupled receptor activity"/>
    <property type="evidence" value="ECO:0007669"/>
    <property type="project" value="UniProtKB-KW"/>
</dbReference>
<gene>
    <name evidence="13" type="ORF">RUM43_002492</name>
    <name evidence="12" type="ORF">RUM44_010132</name>
</gene>
<feature type="transmembrane region" description="Helical" evidence="10">
    <location>
        <begin position="63"/>
        <end position="85"/>
    </location>
</feature>
<keyword evidence="14" id="KW-1185">Reference proteome</keyword>
<evidence type="ECO:0000313" key="13">
    <source>
        <dbReference type="EMBL" id="KAK6628677.1"/>
    </source>
</evidence>
<evidence type="ECO:0000256" key="9">
    <source>
        <dbReference type="ARBA" id="ARBA00023224"/>
    </source>
</evidence>
<feature type="transmembrane region" description="Helical" evidence="10">
    <location>
        <begin position="267"/>
        <end position="290"/>
    </location>
</feature>
<keyword evidence="6" id="KW-0297">G-protein coupled receptor</keyword>
<accession>A0AAN8PMF8</accession>
<evidence type="ECO:0000256" key="6">
    <source>
        <dbReference type="ARBA" id="ARBA00023040"/>
    </source>
</evidence>
<dbReference type="PRINTS" id="PR00237">
    <property type="entry name" value="GPCRRHODOPSN"/>
</dbReference>
<feature type="transmembrane region" description="Helical" evidence="10">
    <location>
        <begin position="176"/>
        <end position="196"/>
    </location>
</feature>
<evidence type="ECO:0000256" key="10">
    <source>
        <dbReference type="SAM" id="Phobius"/>
    </source>
</evidence>
<evidence type="ECO:0000256" key="4">
    <source>
        <dbReference type="ARBA" id="ARBA00022692"/>
    </source>
</evidence>
<comment type="similarity">
    <text evidence="2">Belongs to the G-protein coupled receptor 1 family.</text>
</comment>
<keyword evidence="9" id="KW-0807">Transducer</keyword>
<keyword evidence="5 10" id="KW-1133">Transmembrane helix</keyword>
<feature type="transmembrane region" description="Helical" evidence="10">
    <location>
        <begin position="97"/>
        <end position="122"/>
    </location>
</feature>
<dbReference type="Gene3D" id="1.20.1070.10">
    <property type="entry name" value="Rhodopsin 7-helix transmembrane proteins"/>
    <property type="match status" value="1"/>
</dbReference>
<evidence type="ECO:0000256" key="5">
    <source>
        <dbReference type="ARBA" id="ARBA00022989"/>
    </source>
</evidence>
<dbReference type="PROSITE" id="PS50262">
    <property type="entry name" value="G_PROTEIN_RECEP_F1_2"/>
    <property type="match status" value="1"/>
</dbReference>
<keyword evidence="3" id="KW-1003">Cell membrane</keyword>
<dbReference type="Proteomes" id="UP001372834">
    <property type="component" value="Unassembled WGS sequence"/>
</dbReference>
<feature type="transmembrane region" description="Helical" evidence="10">
    <location>
        <begin position="134"/>
        <end position="155"/>
    </location>
</feature>
<dbReference type="SUPFAM" id="SSF81321">
    <property type="entry name" value="Family A G protein-coupled receptor-like"/>
    <property type="match status" value="1"/>
</dbReference>
<dbReference type="InterPro" id="IPR017452">
    <property type="entry name" value="GPCR_Rhodpsn_7TM"/>
</dbReference>
<evidence type="ECO:0000256" key="8">
    <source>
        <dbReference type="ARBA" id="ARBA00023170"/>
    </source>
</evidence>
<dbReference type="GO" id="GO:0005886">
    <property type="term" value="C:plasma membrane"/>
    <property type="evidence" value="ECO:0007669"/>
    <property type="project" value="UniProtKB-SubCell"/>
</dbReference>
<dbReference type="Proteomes" id="UP001359485">
    <property type="component" value="Unassembled WGS sequence"/>
</dbReference>
<dbReference type="EMBL" id="JAWJWE010000036">
    <property type="protein sequence ID" value="KAK6628677.1"/>
    <property type="molecule type" value="Genomic_DNA"/>
</dbReference>
<reference evidence="13 15" key="1">
    <citation type="submission" date="2023-10" db="EMBL/GenBank/DDBJ databases">
        <title>Genomes of two closely related lineages of the louse Polyplax serrata with different host specificities.</title>
        <authorList>
            <person name="Martinu J."/>
            <person name="Tarabai H."/>
            <person name="Stefka J."/>
            <person name="Hypsa V."/>
        </authorList>
    </citation>
    <scope>NUCLEOTIDE SEQUENCE [LARGE SCALE GENOMIC DNA]</scope>
    <source>
        <strain evidence="12">98ZLc_SE</strain>
        <strain evidence="13">HR10_N</strain>
    </source>
</reference>
<keyword evidence="4 10" id="KW-0812">Transmembrane</keyword>
<keyword evidence="7 10" id="KW-0472">Membrane</keyword>
<evidence type="ECO:0000256" key="7">
    <source>
        <dbReference type="ARBA" id="ARBA00023136"/>
    </source>
</evidence>
<dbReference type="EMBL" id="JAWJWF010000045">
    <property type="protein sequence ID" value="KAK6627653.1"/>
    <property type="molecule type" value="Genomic_DNA"/>
</dbReference>
<evidence type="ECO:0000313" key="12">
    <source>
        <dbReference type="EMBL" id="KAK6627653.1"/>
    </source>
</evidence>
<proteinExistence type="inferred from homology"/>
<evidence type="ECO:0000313" key="15">
    <source>
        <dbReference type="Proteomes" id="UP001372834"/>
    </source>
</evidence>
<evidence type="ECO:0000256" key="3">
    <source>
        <dbReference type="ARBA" id="ARBA00022475"/>
    </source>
</evidence>
<organism evidence="13 15">
    <name type="scientific">Polyplax serrata</name>
    <name type="common">Common mouse louse</name>
    <dbReference type="NCBI Taxonomy" id="468196"/>
    <lineage>
        <taxon>Eukaryota</taxon>
        <taxon>Metazoa</taxon>
        <taxon>Ecdysozoa</taxon>
        <taxon>Arthropoda</taxon>
        <taxon>Hexapoda</taxon>
        <taxon>Insecta</taxon>
        <taxon>Pterygota</taxon>
        <taxon>Neoptera</taxon>
        <taxon>Paraneoptera</taxon>
        <taxon>Psocodea</taxon>
        <taxon>Troctomorpha</taxon>
        <taxon>Phthiraptera</taxon>
        <taxon>Anoplura</taxon>
        <taxon>Polyplacidae</taxon>
        <taxon>Polyplax</taxon>
    </lineage>
</organism>
<protein>
    <recommendedName>
        <fullName evidence="11">G-protein coupled receptors family 1 profile domain-containing protein</fullName>
    </recommendedName>
</protein>
<evidence type="ECO:0000259" key="11">
    <source>
        <dbReference type="PROSITE" id="PS50262"/>
    </source>
</evidence>
<dbReference type="InterPro" id="IPR000276">
    <property type="entry name" value="GPCR_Rhodpsn"/>
</dbReference>
<comment type="subcellular location">
    <subcellularLocation>
        <location evidence="1">Cell membrane</location>
        <topology evidence="1">Multi-pass membrane protein</topology>
    </subcellularLocation>
</comment>
<evidence type="ECO:0000256" key="2">
    <source>
        <dbReference type="ARBA" id="ARBA00010663"/>
    </source>
</evidence>
<name>A0AAN8PMF8_POLSC</name>
<dbReference type="PANTHER" id="PTHR24228:SF59">
    <property type="entry name" value="NEUROPEPTIDE RECEPTOR 15"/>
    <property type="match status" value="1"/>
</dbReference>
<keyword evidence="8" id="KW-0675">Receptor</keyword>
<evidence type="ECO:0000313" key="14">
    <source>
        <dbReference type="Proteomes" id="UP001359485"/>
    </source>
</evidence>
<dbReference type="AlphaFoldDB" id="A0AAN8PMF8"/>
<feature type="domain" description="G-protein coupled receptors family 1 profile" evidence="11">
    <location>
        <begin position="76"/>
        <end position="315"/>
    </location>
</feature>
<dbReference type="PANTHER" id="PTHR24228">
    <property type="entry name" value="B2 BRADYKININ RECEPTOR/ANGIOTENSIN II RECEPTOR"/>
    <property type="match status" value="1"/>
</dbReference>
<sequence>MEFLDATLQCPCTVNLWPIAMMPSNVSLENSVVLRLGSLTLSTTTEAISPVTLNSDWSRVAKLLLLTALSVTGSVGNVFMISSVMIENHLKKRGNSFLVNIALADILITGLVIPASTVVILADLTDAKFVVCNFQWFLALVSCLVSVLTISATAVENYARLCMPPDCYNTLTPCKITTIIILIWVTSCTAVTVQTVLDLGPDYCKRTSQGLLPYQITIGVVLVFIPATLTCAFFSLITLRVKTFKSIPTFRPPVTFAFDYELMKTNLYGFIFFVVFWLPFGLTLALGSIQTISQRVFYSLAWLALSKSCFLNFLYCITNRHFRNAYVNLFHYCCCKTTVSFSRRSREPVRPTGDVRVHIIPGYDMYSYTSPQRSRDVVKPAVKRATTSCGPVSMRPNGRDVYEL</sequence>
<feature type="transmembrane region" description="Helical" evidence="10">
    <location>
        <begin position="296"/>
        <end position="317"/>
    </location>
</feature>
<dbReference type="CDD" id="cd00637">
    <property type="entry name" value="7tm_classA_rhodopsin-like"/>
    <property type="match status" value="1"/>
</dbReference>
<dbReference type="Pfam" id="PF00001">
    <property type="entry name" value="7tm_1"/>
    <property type="match status" value="1"/>
</dbReference>